<dbReference type="SUPFAM" id="SSF111369">
    <property type="entry name" value="HlyD-like secretion proteins"/>
    <property type="match status" value="1"/>
</dbReference>
<dbReference type="Gene3D" id="1.10.287.470">
    <property type="entry name" value="Helix hairpin bin"/>
    <property type="match status" value="1"/>
</dbReference>
<evidence type="ECO:0000313" key="1">
    <source>
        <dbReference type="EMBL" id="MBD3848591.1"/>
    </source>
</evidence>
<proteinExistence type="predicted"/>
<dbReference type="RefSeq" id="WP_191125595.1">
    <property type="nucleotide sequence ID" value="NZ_JACXWY010000020.1"/>
</dbReference>
<dbReference type="GO" id="GO:1990281">
    <property type="term" value="C:efflux pump complex"/>
    <property type="evidence" value="ECO:0007669"/>
    <property type="project" value="TreeGrafter"/>
</dbReference>
<keyword evidence="2" id="KW-1185">Reference proteome</keyword>
<sequence>MTRFRSLCLIPGLNRERTILALFRIRAFFWCFLSLIMTSPSAASSAGEGHGRNIPITVLVDTVREEPIAATISATGNVAAWREMPVSSETGGLAISEIHVDEGDRVEKGQVLARLSRSVALAKLSQSMAAVAEAEANLSQAIAQTSFGRVAGARDTQKRIRARRRGVKRMPSLRFHSNARFHCRSVCLPT</sequence>
<evidence type="ECO:0000313" key="2">
    <source>
        <dbReference type="Proteomes" id="UP000619295"/>
    </source>
</evidence>
<accession>A0A927I2A8</accession>
<organism evidence="1 2">
    <name type="scientific">Bosea spartocytisi</name>
    <dbReference type="NCBI Taxonomy" id="2773451"/>
    <lineage>
        <taxon>Bacteria</taxon>
        <taxon>Pseudomonadati</taxon>
        <taxon>Pseudomonadota</taxon>
        <taxon>Alphaproteobacteria</taxon>
        <taxon>Hyphomicrobiales</taxon>
        <taxon>Boseaceae</taxon>
        <taxon>Bosea</taxon>
    </lineage>
</organism>
<protein>
    <submittedName>
        <fullName evidence="1">Biotin/lipoyl-binding protein</fullName>
    </submittedName>
</protein>
<reference evidence="1" key="1">
    <citation type="submission" date="2020-09" db="EMBL/GenBank/DDBJ databases">
        <title>Bosea spartocytisi sp. nov. a root nodule endophyte of Spartocytisus supranubius in the high mountain ecosystem fo the Teide National Park (Canary Islands, Spain).</title>
        <authorList>
            <person name="Pulido-Suarez L."/>
            <person name="Peix A."/>
            <person name="Igual J.M."/>
            <person name="Socas-Perez N."/>
            <person name="Velazquez E."/>
            <person name="Flores-Felix J.D."/>
            <person name="Leon-Barrios M."/>
        </authorList>
    </citation>
    <scope>NUCLEOTIDE SEQUENCE</scope>
    <source>
        <strain evidence="1">SSUT16</strain>
    </source>
</reference>
<dbReference type="PANTHER" id="PTHR30469:SF15">
    <property type="entry name" value="HLYD FAMILY OF SECRETION PROTEINS"/>
    <property type="match status" value="1"/>
</dbReference>
<dbReference type="GO" id="GO:0015562">
    <property type="term" value="F:efflux transmembrane transporter activity"/>
    <property type="evidence" value="ECO:0007669"/>
    <property type="project" value="TreeGrafter"/>
</dbReference>
<dbReference type="PANTHER" id="PTHR30469">
    <property type="entry name" value="MULTIDRUG RESISTANCE PROTEIN MDTA"/>
    <property type="match status" value="1"/>
</dbReference>
<dbReference type="Gene3D" id="2.40.50.100">
    <property type="match status" value="1"/>
</dbReference>
<name>A0A927I2A8_9HYPH</name>
<dbReference type="AlphaFoldDB" id="A0A927I2A8"/>
<comment type="caution">
    <text evidence="1">The sequence shown here is derived from an EMBL/GenBank/DDBJ whole genome shotgun (WGS) entry which is preliminary data.</text>
</comment>
<gene>
    <name evidence="1" type="ORF">IED13_23080</name>
</gene>
<dbReference type="EMBL" id="JACXWY010000020">
    <property type="protein sequence ID" value="MBD3848591.1"/>
    <property type="molecule type" value="Genomic_DNA"/>
</dbReference>
<dbReference type="Proteomes" id="UP000619295">
    <property type="component" value="Unassembled WGS sequence"/>
</dbReference>